<feature type="domain" description="Peptidase M20 dimerisation" evidence="1">
    <location>
        <begin position="36"/>
        <end position="127"/>
    </location>
</feature>
<accession>A0A2V3DV26</accession>
<dbReference type="RefSeq" id="WP_110104513.1">
    <property type="nucleotide sequence ID" value="NZ_JACBZZ010000001.1"/>
</dbReference>
<dbReference type="EMBL" id="QHLZ01000001">
    <property type="protein sequence ID" value="PXA69226.1"/>
    <property type="molecule type" value="Genomic_DNA"/>
</dbReference>
<reference evidence="2 3" key="1">
    <citation type="submission" date="2018-05" db="EMBL/GenBank/DDBJ databases">
        <title>Genetic diversity of glacier-inhabiting Cryobacterium bacteria in China and description of Cryobacterium mengkeensis sp. nov. and Arthrobacter glacialis sp. nov.</title>
        <authorList>
            <person name="Liu Q."/>
            <person name="Xin Y.-H."/>
        </authorList>
    </citation>
    <scope>NUCLEOTIDE SEQUENCE [LARGE SCALE GENOMIC DNA]</scope>
    <source>
        <strain evidence="2 3">GP3</strain>
    </source>
</reference>
<dbReference type="OrthoDB" id="9781032at2"/>
<evidence type="ECO:0000313" key="3">
    <source>
        <dbReference type="Proteomes" id="UP000246303"/>
    </source>
</evidence>
<dbReference type="InterPro" id="IPR036264">
    <property type="entry name" value="Bact_exopeptidase_dim_dom"/>
</dbReference>
<sequence>MIDAGVFDGTHAAMMVNPGTSDVSTARTLSTLDILVEFAGKHSHARAAPSEGINASDALTITQVAIALLRQQLKPTDQVHGIVSNGGEAPNIIPRKTSTHSYLRAADFESLQVLQERVQRCFEAAALATGCMLSSTSLSPAYMEMLNN</sequence>
<dbReference type="InterPro" id="IPR052030">
    <property type="entry name" value="Peptidase_M20/M20A_hydrolases"/>
</dbReference>
<dbReference type="Proteomes" id="UP000246303">
    <property type="component" value="Unassembled WGS sequence"/>
</dbReference>
<protein>
    <recommendedName>
        <fullName evidence="1">Peptidase M20 dimerisation domain-containing protein</fullName>
    </recommendedName>
</protein>
<proteinExistence type="predicted"/>
<name>A0A2V3DV26_9MICC</name>
<dbReference type="Gene3D" id="3.30.70.360">
    <property type="match status" value="1"/>
</dbReference>
<dbReference type="PANTHER" id="PTHR30575">
    <property type="entry name" value="PEPTIDASE M20"/>
    <property type="match status" value="1"/>
</dbReference>
<dbReference type="GO" id="GO:0071713">
    <property type="term" value="F:para-aminobenzoyl-glutamate hydrolase activity"/>
    <property type="evidence" value="ECO:0007669"/>
    <property type="project" value="TreeGrafter"/>
</dbReference>
<dbReference type="PANTHER" id="PTHR30575:SF0">
    <property type="entry name" value="XAA-ARG DIPEPTIDASE"/>
    <property type="match status" value="1"/>
</dbReference>
<evidence type="ECO:0000313" key="2">
    <source>
        <dbReference type="EMBL" id="PXA69226.1"/>
    </source>
</evidence>
<dbReference type="GO" id="GO:0046657">
    <property type="term" value="P:folic acid catabolic process"/>
    <property type="evidence" value="ECO:0007669"/>
    <property type="project" value="TreeGrafter"/>
</dbReference>
<dbReference type="InterPro" id="IPR011650">
    <property type="entry name" value="Peptidase_M20_dimer"/>
</dbReference>
<dbReference type="GO" id="GO:0016805">
    <property type="term" value="F:dipeptidase activity"/>
    <property type="evidence" value="ECO:0007669"/>
    <property type="project" value="TreeGrafter"/>
</dbReference>
<evidence type="ECO:0000259" key="1">
    <source>
        <dbReference type="Pfam" id="PF07687"/>
    </source>
</evidence>
<dbReference type="GO" id="GO:0005737">
    <property type="term" value="C:cytoplasm"/>
    <property type="evidence" value="ECO:0007669"/>
    <property type="project" value="TreeGrafter"/>
</dbReference>
<gene>
    <name evidence="2" type="ORF">CVS29_01260</name>
</gene>
<keyword evidence="3" id="KW-1185">Reference proteome</keyword>
<dbReference type="AlphaFoldDB" id="A0A2V3DV26"/>
<dbReference type="FunFam" id="3.30.70.360:FF:000004">
    <property type="entry name" value="Peptidase M20 domain-containing protein 2"/>
    <property type="match status" value="1"/>
</dbReference>
<dbReference type="SUPFAM" id="SSF55031">
    <property type="entry name" value="Bacterial exopeptidase dimerisation domain"/>
    <property type="match status" value="1"/>
</dbReference>
<organism evidence="2 3">
    <name type="scientific">Arthrobacter psychrochitiniphilus</name>
    <dbReference type="NCBI Taxonomy" id="291045"/>
    <lineage>
        <taxon>Bacteria</taxon>
        <taxon>Bacillati</taxon>
        <taxon>Actinomycetota</taxon>
        <taxon>Actinomycetes</taxon>
        <taxon>Micrococcales</taxon>
        <taxon>Micrococcaceae</taxon>
        <taxon>Arthrobacter</taxon>
    </lineage>
</organism>
<dbReference type="Pfam" id="PF07687">
    <property type="entry name" value="M20_dimer"/>
    <property type="match status" value="1"/>
</dbReference>
<comment type="caution">
    <text evidence="2">The sequence shown here is derived from an EMBL/GenBank/DDBJ whole genome shotgun (WGS) entry which is preliminary data.</text>
</comment>